<reference evidence="3" key="1">
    <citation type="submission" date="2016-06" db="UniProtKB">
        <authorList>
            <consortium name="WormBaseParasite"/>
        </authorList>
    </citation>
    <scope>IDENTIFICATION</scope>
</reference>
<proteinExistence type="predicted"/>
<evidence type="ECO:0000313" key="1">
    <source>
        <dbReference type="EMBL" id="VDP92077.1"/>
    </source>
</evidence>
<dbReference type="EMBL" id="UZAN01058601">
    <property type="protein sequence ID" value="VDP92077.1"/>
    <property type="molecule type" value="Genomic_DNA"/>
</dbReference>
<evidence type="ECO:0000313" key="3">
    <source>
        <dbReference type="WBParaSite" id="ECPE_0001484501-mRNA-1"/>
    </source>
</evidence>
<gene>
    <name evidence="1" type="ORF">ECPE_LOCUS14805</name>
</gene>
<protein>
    <submittedName>
        <fullName evidence="3">DUF5107 domain-containing protein</fullName>
    </submittedName>
</protein>
<name>A0A183B6H0_9TREM</name>
<accession>A0A183B6H0</accession>
<sequence>MAPPRVFPYVLHEGFILRQIQYRRAEGPRRGTFFTPVYIWGVEIPEDQLFSVAPVAAVRSVLCHWYEGAPTYPALSPVGAIFAEGWWTVMLDLGTTPDCCISPVCSRFGWFEPAESLRTSLAMDNWAPAMVVGHGCFHCFDYTRPRSGPG</sequence>
<evidence type="ECO:0000313" key="2">
    <source>
        <dbReference type="Proteomes" id="UP000272942"/>
    </source>
</evidence>
<keyword evidence="2" id="KW-1185">Reference proteome</keyword>
<organism evidence="3">
    <name type="scientific">Echinostoma caproni</name>
    <dbReference type="NCBI Taxonomy" id="27848"/>
    <lineage>
        <taxon>Eukaryota</taxon>
        <taxon>Metazoa</taxon>
        <taxon>Spiralia</taxon>
        <taxon>Lophotrochozoa</taxon>
        <taxon>Platyhelminthes</taxon>
        <taxon>Trematoda</taxon>
        <taxon>Digenea</taxon>
        <taxon>Plagiorchiida</taxon>
        <taxon>Echinostomata</taxon>
        <taxon>Echinostomatoidea</taxon>
        <taxon>Echinostomatidae</taxon>
        <taxon>Echinostoma</taxon>
    </lineage>
</organism>
<dbReference type="Proteomes" id="UP000272942">
    <property type="component" value="Unassembled WGS sequence"/>
</dbReference>
<dbReference type="AlphaFoldDB" id="A0A183B6H0"/>
<reference evidence="1 2" key="2">
    <citation type="submission" date="2018-11" db="EMBL/GenBank/DDBJ databases">
        <authorList>
            <consortium name="Pathogen Informatics"/>
        </authorList>
    </citation>
    <scope>NUCLEOTIDE SEQUENCE [LARGE SCALE GENOMIC DNA]</scope>
    <source>
        <strain evidence="1 2">Egypt</strain>
    </source>
</reference>
<dbReference type="WBParaSite" id="ECPE_0001484501-mRNA-1">
    <property type="protein sequence ID" value="ECPE_0001484501-mRNA-1"/>
    <property type="gene ID" value="ECPE_0001484501"/>
</dbReference>